<evidence type="ECO:0000313" key="1">
    <source>
        <dbReference type="EMBL" id="ASG64684.1"/>
    </source>
</evidence>
<dbReference type="RefSeq" id="WP_088767145.1">
    <property type="nucleotide sequence ID" value="NZ_CP022133.1"/>
</dbReference>
<dbReference type="EMBL" id="CP022133">
    <property type="protein sequence ID" value="ASG64684.1"/>
    <property type="molecule type" value="Genomic_DNA"/>
</dbReference>
<gene>
    <name evidence="1" type="ORF">CEW91_00260</name>
</gene>
<accession>A0ABN5ALP2</accession>
<evidence type="ECO:0000313" key="2">
    <source>
        <dbReference type="Proteomes" id="UP000197717"/>
    </source>
</evidence>
<keyword evidence="2" id="KW-1185">Reference proteome</keyword>
<sequence>MQPNLQRLIEQGVVWQGQTKAEQTTGYVKTGFSKLDELLGGGWQTPGLHEWQLNDSFSEQRLLLPLAQQAIEQGLAVFWVNPPAQLSAAGLHYHDLGNAMHIVVEAKQSDACWALEQILRTKNTMAFAWLSQKETTASNVRRWYKAAESGQTGIVITEFSHNLEARPYSNRLKVRLTEGGFALDILKRKSGWPVENIELK</sequence>
<dbReference type="Proteomes" id="UP000197717">
    <property type="component" value="Chromosome"/>
</dbReference>
<dbReference type="InterPro" id="IPR027417">
    <property type="entry name" value="P-loop_NTPase"/>
</dbReference>
<name>A0ABN5ALP2_9GAMM</name>
<dbReference type="PIRSF" id="PIRSF037290">
    <property type="entry name" value="UCP037290"/>
    <property type="match status" value="1"/>
</dbReference>
<protein>
    <submittedName>
        <fullName evidence="1">SulA-like SOS-response cell division inhibitor</fullName>
    </submittedName>
</protein>
<proteinExistence type="predicted"/>
<reference evidence="1 2" key="1">
    <citation type="submission" date="2017-06" db="EMBL/GenBank/DDBJ databases">
        <title>Complete genome sequence of Idiomarina piscisalsi strain 10PY1A isolated from soil of Soudi Arabia.</title>
        <authorList>
            <person name="Kim M.-C."/>
            <person name="Jung B.K."/>
            <person name="Budiyanto F."/>
            <person name="Nzila A."/>
            <person name="Shin J.-H."/>
        </authorList>
    </citation>
    <scope>NUCLEOTIDE SEQUENCE [LARGE SCALE GENOMIC DNA]</scope>
    <source>
        <strain evidence="1 2">10PY1A</strain>
    </source>
</reference>
<dbReference type="Gene3D" id="3.40.50.300">
    <property type="entry name" value="P-loop containing nucleotide triphosphate hydrolases"/>
    <property type="match status" value="1"/>
</dbReference>
<dbReference type="SUPFAM" id="SSF52540">
    <property type="entry name" value="P-loop containing nucleoside triphosphate hydrolases"/>
    <property type="match status" value="1"/>
</dbReference>
<dbReference type="InterPro" id="IPR017166">
    <property type="entry name" value="UCP037290"/>
</dbReference>
<organism evidence="1 2">
    <name type="scientific">Idiomarina piscisalsi</name>
    <dbReference type="NCBI Taxonomy" id="1096243"/>
    <lineage>
        <taxon>Bacteria</taxon>
        <taxon>Pseudomonadati</taxon>
        <taxon>Pseudomonadota</taxon>
        <taxon>Gammaproteobacteria</taxon>
        <taxon>Alteromonadales</taxon>
        <taxon>Idiomarinaceae</taxon>
        <taxon>Idiomarina</taxon>
    </lineage>
</organism>